<sequence>MKQKILVKVPMHCDKCRTKALKIAAAAHGVSKVSIEGADKDHIEVIGDGVDSVCLTRLLRKKLRSATIVKVEEVKEAKADKKEEKLTPPVQCISSASYCAPQCPSMYYGVVCEYPEPSNCSIINGYLAHVYRERNFVADCMANWIMNLDMGVCYLDEAPIRVNSFLADDFLRRC</sequence>
<dbReference type="InterPro" id="IPR042885">
    <property type="entry name" value="HIPP47/16"/>
</dbReference>
<feature type="domain" description="HMA" evidence="1">
    <location>
        <begin position="2"/>
        <end position="71"/>
    </location>
</feature>
<evidence type="ECO:0000259" key="1">
    <source>
        <dbReference type="PROSITE" id="PS50846"/>
    </source>
</evidence>
<organism evidence="2 3">
    <name type="scientific">Prunus armeniaca</name>
    <name type="common">Apricot</name>
    <name type="synonym">Armeniaca vulgaris</name>
    <dbReference type="NCBI Taxonomy" id="36596"/>
    <lineage>
        <taxon>Eukaryota</taxon>
        <taxon>Viridiplantae</taxon>
        <taxon>Streptophyta</taxon>
        <taxon>Embryophyta</taxon>
        <taxon>Tracheophyta</taxon>
        <taxon>Spermatophyta</taxon>
        <taxon>Magnoliopsida</taxon>
        <taxon>eudicotyledons</taxon>
        <taxon>Gunneridae</taxon>
        <taxon>Pentapetalae</taxon>
        <taxon>rosids</taxon>
        <taxon>fabids</taxon>
        <taxon>Rosales</taxon>
        <taxon>Rosaceae</taxon>
        <taxon>Amygdaloideae</taxon>
        <taxon>Amygdaleae</taxon>
        <taxon>Prunus</taxon>
    </lineage>
</organism>
<dbReference type="EMBL" id="CAEKDK010000006">
    <property type="protein sequence ID" value="CAB4281901.1"/>
    <property type="molecule type" value="Genomic_DNA"/>
</dbReference>
<protein>
    <recommendedName>
        <fullName evidence="1">HMA domain-containing protein</fullName>
    </recommendedName>
</protein>
<evidence type="ECO:0000313" key="2">
    <source>
        <dbReference type="EMBL" id="CAB4281901.1"/>
    </source>
</evidence>
<dbReference type="PROSITE" id="PS50846">
    <property type="entry name" value="HMA_2"/>
    <property type="match status" value="1"/>
</dbReference>
<reference evidence="2 3" key="1">
    <citation type="submission" date="2020-05" db="EMBL/GenBank/DDBJ databases">
        <authorList>
            <person name="Campoy J."/>
            <person name="Schneeberger K."/>
            <person name="Spophaly S."/>
        </authorList>
    </citation>
    <scope>NUCLEOTIDE SEQUENCE [LARGE SCALE GENOMIC DNA]</scope>
    <source>
        <strain evidence="2">PruArmRojPasFocal</strain>
    </source>
</reference>
<dbReference type="PANTHER" id="PTHR46932">
    <property type="entry name" value="HEAVY METAL-ASSOCIATED ISOPRENYLATED PLANT PROTEIN 47"/>
    <property type="match status" value="1"/>
</dbReference>
<proteinExistence type="predicted"/>
<evidence type="ECO:0000313" key="3">
    <source>
        <dbReference type="Proteomes" id="UP000507222"/>
    </source>
</evidence>
<dbReference type="Proteomes" id="UP000507222">
    <property type="component" value="Unassembled WGS sequence"/>
</dbReference>
<dbReference type="PANTHER" id="PTHR46932:SF12">
    <property type="entry name" value="HEAVY METAL-ASSOCIATED ISOPRENYLATED PLANT PROTEIN 47"/>
    <property type="match status" value="1"/>
</dbReference>
<gene>
    <name evidence="2" type="ORF">CURHAP_LOCUS35122</name>
</gene>
<name>A0A6J5V132_PRUAR</name>
<dbReference type="InterPro" id="IPR006121">
    <property type="entry name" value="HMA_dom"/>
</dbReference>
<dbReference type="GO" id="GO:0046872">
    <property type="term" value="F:metal ion binding"/>
    <property type="evidence" value="ECO:0007669"/>
    <property type="project" value="InterPro"/>
</dbReference>
<dbReference type="Gene3D" id="3.30.70.100">
    <property type="match status" value="1"/>
</dbReference>
<accession>A0A6J5V132</accession>
<dbReference type="AlphaFoldDB" id="A0A6J5V132"/>